<gene>
    <name evidence="1" type="ORF">RRG08_038268</name>
</gene>
<accession>A0AAE1AMW8</accession>
<protein>
    <submittedName>
        <fullName evidence="1">Uncharacterized protein</fullName>
    </submittedName>
</protein>
<dbReference type="AlphaFoldDB" id="A0AAE1AMW8"/>
<reference evidence="1" key="1">
    <citation type="journal article" date="2023" name="G3 (Bethesda)">
        <title>A reference genome for the long-term kleptoplast-retaining sea slug Elysia crispata morphotype clarki.</title>
        <authorList>
            <person name="Eastman K.E."/>
            <person name="Pendleton A.L."/>
            <person name="Shaikh M.A."/>
            <person name="Suttiyut T."/>
            <person name="Ogas R."/>
            <person name="Tomko P."/>
            <person name="Gavelis G."/>
            <person name="Widhalm J.R."/>
            <person name="Wisecaver J.H."/>
        </authorList>
    </citation>
    <scope>NUCLEOTIDE SEQUENCE</scope>
    <source>
        <strain evidence="1">ECLA1</strain>
    </source>
</reference>
<sequence>MPHQCSAAALLRETQGKDAAPPLGFVQYSRFTQERLPRPAGGPCTTIVSARPSPRRRGFRFLKYAEKTRLSNRRNTPSTNSARVQSSYIDLGKFGRVCEIQVKRLSGHFYGRTMSGLVGVCARKGFSENKFAL</sequence>
<evidence type="ECO:0000313" key="1">
    <source>
        <dbReference type="EMBL" id="KAK3790777.1"/>
    </source>
</evidence>
<dbReference type="Proteomes" id="UP001283361">
    <property type="component" value="Unassembled WGS sequence"/>
</dbReference>
<proteinExistence type="predicted"/>
<comment type="caution">
    <text evidence="1">The sequence shown here is derived from an EMBL/GenBank/DDBJ whole genome shotgun (WGS) entry which is preliminary data.</text>
</comment>
<organism evidence="1 2">
    <name type="scientific">Elysia crispata</name>
    <name type="common">lettuce slug</name>
    <dbReference type="NCBI Taxonomy" id="231223"/>
    <lineage>
        <taxon>Eukaryota</taxon>
        <taxon>Metazoa</taxon>
        <taxon>Spiralia</taxon>
        <taxon>Lophotrochozoa</taxon>
        <taxon>Mollusca</taxon>
        <taxon>Gastropoda</taxon>
        <taxon>Heterobranchia</taxon>
        <taxon>Euthyneura</taxon>
        <taxon>Panpulmonata</taxon>
        <taxon>Sacoglossa</taxon>
        <taxon>Placobranchoidea</taxon>
        <taxon>Plakobranchidae</taxon>
        <taxon>Elysia</taxon>
    </lineage>
</organism>
<keyword evidence="2" id="KW-1185">Reference proteome</keyword>
<evidence type="ECO:0000313" key="2">
    <source>
        <dbReference type="Proteomes" id="UP001283361"/>
    </source>
</evidence>
<dbReference type="EMBL" id="JAWDGP010001519">
    <property type="protein sequence ID" value="KAK3790777.1"/>
    <property type="molecule type" value="Genomic_DNA"/>
</dbReference>
<name>A0AAE1AMW8_9GAST</name>